<dbReference type="RefSeq" id="WP_239513069.1">
    <property type="nucleotide sequence ID" value="NZ_JBFAUJ010000003.1"/>
</dbReference>
<organism evidence="1 2">
    <name type="scientific">Streptomyces griseosporeus</name>
    <dbReference type="NCBI Taxonomy" id="1910"/>
    <lineage>
        <taxon>Bacteria</taxon>
        <taxon>Bacillati</taxon>
        <taxon>Actinomycetota</taxon>
        <taxon>Actinomycetes</taxon>
        <taxon>Kitasatosporales</taxon>
        <taxon>Streptomycetaceae</taxon>
        <taxon>Streptomyces</taxon>
    </lineage>
</organism>
<evidence type="ECO:0000313" key="2">
    <source>
        <dbReference type="Proteomes" id="UP001553148"/>
    </source>
</evidence>
<sequence>MSELRSTPPEVAVLPSSEDVLILDSEQAAGLAQRFLEEEAGPGDVPLALVEGARAQVGNVYYFDCQSVSYLRSGDLRDMAIGVGCVAVDGETGTCRILGAVESAALNLF</sequence>
<protein>
    <submittedName>
        <fullName evidence="1">YrhB family protein</fullName>
    </submittedName>
</protein>
<accession>A0ABV3KLF4</accession>
<keyword evidence="2" id="KW-1185">Reference proteome</keyword>
<gene>
    <name evidence="1" type="ORF">AB0470_09200</name>
</gene>
<proteinExistence type="predicted"/>
<reference evidence="1 2" key="1">
    <citation type="submission" date="2024-06" db="EMBL/GenBank/DDBJ databases">
        <title>The Natural Products Discovery Center: Release of the First 8490 Sequenced Strains for Exploring Actinobacteria Biosynthetic Diversity.</title>
        <authorList>
            <person name="Kalkreuter E."/>
            <person name="Kautsar S.A."/>
            <person name="Yang D."/>
            <person name="Bader C.D."/>
            <person name="Teijaro C.N."/>
            <person name="Fluegel L."/>
            <person name="Davis C.M."/>
            <person name="Simpson J.R."/>
            <person name="Lauterbach L."/>
            <person name="Steele A.D."/>
            <person name="Gui C."/>
            <person name="Meng S."/>
            <person name="Li G."/>
            <person name="Viehrig K."/>
            <person name="Ye F."/>
            <person name="Su P."/>
            <person name="Kiefer A.F."/>
            <person name="Nichols A."/>
            <person name="Cepeda A.J."/>
            <person name="Yan W."/>
            <person name="Fan B."/>
            <person name="Jiang Y."/>
            <person name="Adhikari A."/>
            <person name="Zheng C.-J."/>
            <person name="Schuster L."/>
            <person name="Cowan T.M."/>
            <person name="Smanski M.J."/>
            <person name="Chevrette M.G."/>
            <person name="De Carvalho L.P.S."/>
            <person name="Shen B."/>
        </authorList>
    </citation>
    <scope>NUCLEOTIDE SEQUENCE [LARGE SCALE GENOMIC DNA]</scope>
    <source>
        <strain evidence="1 2">NPDC052360</strain>
    </source>
</reference>
<comment type="caution">
    <text evidence="1">The sequence shown here is derived from an EMBL/GenBank/DDBJ whole genome shotgun (WGS) entry which is preliminary data.</text>
</comment>
<name>A0ABV3KLF4_STRGS</name>
<dbReference type="EMBL" id="JBFAUJ010000003">
    <property type="protein sequence ID" value="MEV8459705.1"/>
    <property type="molecule type" value="Genomic_DNA"/>
</dbReference>
<evidence type="ECO:0000313" key="1">
    <source>
        <dbReference type="EMBL" id="MEV8459705.1"/>
    </source>
</evidence>
<dbReference type="Proteomes" id="UP001553148">
    <property type="component" value="Unassembled WGS sequence"/>
</dbReference>